<feature type="compositionally biased region" description="Polar residues" evidence="1">
    <location>
        <begin position="1209"/>
        <end position="1218"/>
    </location>
</feature>
<feature type="compositionally biased region" description="Polar residues" evidence="1">
    <location>
        <begin position="229"/>
        <end position="241"/>
    </location>
</feature>
<keyword evidence="3" id="KW-1185">Reference proteome</keyword>
<feature type="region of interest" description="Disordered" evidence="1">
    <location>
        <begin position="195"/>
        <end position="312"/>
    </location>
</feature>
<reference evidence="2 3" key="1">
    <citation type="submission" date="2020-05" db="EMBL/GenBank/DDBJ databases">
        <title>Ceratocystis lukuohia genome.</title>
        <authorList>
            <person name="Harrington T.C."/>
            <person name="Kim K."/>
            <person name="Mayers C.G."/>
        </authorList>
    </citation>
    <scope>NUCLEOTIDE SEQUENCE [LARGE SCALE GENOMIC DNA]</scope>
    <source>
        <strain evidence="2 3">C4212</strain>
    </source>
</reference>
<dbReference type="PANTHER" id="PTHR37271">
    <property type="entry name" value="KARYOGAMY PROTEIN KAR9"/>
    <property type="match status" value="1"/>
</dbReference>
<feature type="compositionally biased region" description="Pro residues" evidence="1">
    <location>
        <begin position="575"/>
        <end position="588"/>
    </location>
</feature>
<dbReference type="GeneID" id="98116222"/>
<evidence type="ECO:0000313" key="2">
    <source>
        <dbReference type="EMBL" id="KAL2890047.1"/>
    </source>
</evidence>
<evidence type="ECO:0000313" key="3">
    <source>
        <dbReference type="Proteomes" id="UP001610728"/>
    </source>
</evidence>
<feature type="region of interest" description="Disordered" evidence="1">
    <location>
        <begin position="351"/>
        <end position="379"/>
    </location>
</feature>
<feature type="compositionally biased region" description="Polar residues" evidence="1">
    <location>
        <begin position="821"/>
        <end position="835"/>
    </location>
</feature>
<feature type="compositionally biased region" description="Polar residues" evidence="1">
    <location>
        <begin position="561"/>
        <end position="573"/>
    </location>
</feature>
<feature type="compositionally biased region" description="Low complexity" evidence="1">
    <location>
        <begin position="1346"/>
        <end position="1356"/>
    </location>
</feature>
<feature type="compositionally biased region" description="Low complexity" evidence="1">
    <location>
        <begin position="199"/>
        <end position="223"/>
    </location>
</feature>
<organism evidence="2 3">
    <name type="scientific">Ceratocystis lukuohia</name>
    <dbReference type="NCBI Taxonomy" id="2019550"/>
    <lineage>
        <taxon>Eukaryota</taxon>
        <taxon>Fungi</taxon>
        <taxon>Dikarya</taxon>
        <taxon>Ascomycota</taxon>
        <taxon>Pezizomycotina</taxon>
        <taxon>Sordariomycetes</taxon>
        <taxon>Hypocreomycetidae</taxon>
        <taxon>Microascales</taxon>
        <taxon>Ceratocystidaceae</taxon>
        <taxon>Ceratocystis</taxon>
    </lineage>
</organism>
<feature type="compositionally biased region" description="Polar residues" evidence="1">
    <location>
        <begin position="1150"/>
        <end position="1160"/>
    </location>
</feature>
<feature type="compositionally biased region" description="Polar residues" evidence="1">
    <location>
        <begin position="1290"/>
        <end position="1330"/>
    </location>
</feature>
<comment type="caution">
    <text evidence="2">The sequence shown here is derived from an EMBL/GenBank/DDBJ whole genome shotgun (WGS) entry which is preliminary data.</text>
</comment>
<feature type="region of interest" description="Disordered" evidence="1">
    <location>
        <begin position="132"/>
        <end position="160"/>
    </location>
</feature>
<feature type="region of interest" description="Disordered" evidence="1">
    <location>
        <begin position="820"/>
        <end position="839"/>
    </location>
</feature>
<feature type="compositionally biased region" description="Polar residues" evidence="1">
    <location>
        <begin position="138"/>
        <end position="149"/>
    </location>
</feature>
<protein>
    <submittedName>
        <fullName evidence="2">Cortical protein KAR9</fullName>
    </submittedName>
</protein>
<proteinExistence type="predicted"/>
<dbReference type="PANTHER" id="PTHR37271:SF1">
    <property type="entry name" value="KARYOGAMY PROTEIN KAR9"/>
    <property type="match status" value="1"/>
</dbReference>
<feature type="compositionally biased region" description="Low complexity" evidence="1">
    <location>
        <begin position="1263"/>
        <end position="1281"/>
    </location>
</feature>
<feature type="compositionally biased region" description="Polar residues" evidence="1">
    <location>
        <begin position="285"/>
        <end position="310"/>
    </location>
</feature>
<dbReference type="Proteomes" id="UP001610728">
    <property type="component" value="Unassembled WGS sequence"/>
</dbReference>
<feature type="compositionally biased region" description="Low complexity" evidence="1">
    <location>
        <begin position="1042"/>
        <end position="1069"/>
    </location>
</feature>
<accession>A0ABR4MP29</accession>
<feature type="region of interest" description="Disordered" evidence="1">
    <location>
        <begin position="549"/>
        <end position="592"/>
    </location>
</feature>
<feature type="compositionally biased region" description="Low complexity" evidence="1">
    <location>
        <begin position="1120"/>
        <end position="1134"/>
    </location>
</feature>
<feature type="region of interest" description="Disordered" evidence="1">
    <location>
        <begin position="1256"/>
        <end position="1370"/>
    </location>
</feature>
<name>A0ABR4MP29_9PEZI</name>
<gene>
    <name evidence="2" type="ORF">HOO65_020589</name>
</gene>
<feature type="region of interest" description="Disordered" evidence="1">
    <location>
        <begin position="525"/>
        <end position="544"/>
    </location>
</feature>
<evidence type="ECO:0000256" key="1">
    <source>
        <dbReference type="SAM" id="MobiDB-lite"/>
    </source>
</evidence>
<dbReference type="Pfam" id="PF08580">
    <property type="entry name" value="KAR9"/>
    <property type="match status" value="1"/>
</dbReference>
<feature type="compositionally biased region" description="Basic and acidic residues" evidence="1">
    <location>
        <begin position="1357"/>
        <end position="1370"/>
    </location>
</feature>
<sequence>MAAQSDATSTVAGAGSHDRPCNYSVCYSDGPACTNGDKTLTPTAHNISNAITTPTATVCSHENHHAYTYCSALANSSTSSLDSTIGISSASASFASAAESDREPLDAVSFGYLSLPVARDFASTAASVSVSSSPSATITPLSPGSTASSKPLPEITVHPDANKANNHFDFDIDFSTLTSHGVVHLPLLDHPDSHNLDFVSSSEPYSSAQPQSQSQSQSPPAVSLAHTLSEPQFQPQCQPHVQSLQPSQHLSSPLSSPHHPPPKPSLASRVFRSRSPSAAKAKQTPRPQSLAHSTSSPSLAQPATVQSTRKPSPGLAARLKALGFASATSKASPPATTTSVILDRAGGLVQHQARQLDENHQASSSATGPAPTIARRARPWKGTVRDISAAIANTISRSASFESLRSPRSVSDNSSALLSSPTNDDFNIGLSSPSSVSSNFLVPPQSPSAFAVFSTSLQDLRSASSPNLPALSDTASITTSPSTSFCLPEIQTLLPLNSACLPEIHTTPPLSSTTLLKAHTPPVLNMDASNQIPSDDVYGNDAKDHTGTLQERADERVPASSPHSLTLDTQDSTEIPPPPPPKDTPPPTVLAVDSSVGLGSEYFVPRHGRAGSIYTLSRASFANQLAQLTSLQLPDADSLSNKVAAIPTAHAANNALINAAEQIRGWIAKASDVIDGLDSDDDVEWAAAGGREGLDEVEKAIVRFEDLINIYVSAIEDLQKRSDIGDVSTNDLNKAVVQMEHILEEWMKIRKSLNTAKEQVEIAMEWEELWNNVLGDIQGEMDELSRLVFEMEERRHKSMVSANENVDIGDLETIVEEVPANSRTQPLSSDSTSPESPGASFALDDSSLLALFARMQPLRASLDFLPMRLSVFENRAKKSFPTACDELEMRRTALDGGYKKLEKDAECLRKELGEDRWVSVFRNAGRQAEKMYESVHRSVDKLQEAIDTGCHLTNPPLMTKKIESYEAKKMHYGPAIERVLSIIDKGVKDRLTVNGEILCLHSETQTKWASLKRTMAEMDLQLEEVQSDSKGQQLRDSISSLLSSDYTSTGGSRHETPSSSPPSSVFISSLGFRPRTPGSNGKRARGGTTGQQSHRNSLLPSPSSQLSAGRKAAQDRLYAPVTPNTNPTTKPSTSRLSRAPSKSDLRPKWNASTNTKNIDTGHNFVPLTLTTPSPYAKRPMSVTPGANRPVSTLTPGSGSASRLPKMRSFSMSPRSTAASPAPGDTPTRNSQSRLSFRDRINNAVPGPYIQQAVLPKTRAPSRTGTLASQSTATTASTTNGGKEMRRASYQPRTGGNSVRDTSSPPTRPASSLAFNSRRSSVLPVPTSQLRSRAGSADGRNTPSMFSASRTATSAGARKVEQKDTKPRWRF</sequence>
<feature type="compositionally biased region" description="Low complexity" evidence="1">
    <location>
        <begin position="1097"/>
        <end position="1107"/>
    </location>
</feature>
<feature type="region of interest" description="Disordered" evidence="1">
    <location>
        <begin position="1042"/>
        <end position="1234"/>
    </location>
</feature>
<feature type="compositionally biased region" description="Low complexity" evidence="1">
    <location>
        <begin position="242"/>
        <end position="257"/>
    </location>
</feature>
<dbReference type="InterPro" id="IPR013889">
    <property type="entry name" value="Karyogamy_KAR9"/>
</dbReference>
<dbReference type="EMBL" id="JABSNW010000002">
    <property type="protein sequence ID" value="KAL2890047.1"/>
    <property type="molecule type" value="Genomic_DNA"/>
</dbReference>
<feature type="compositionally biased region" description="Polar residues" evidence="1">
    <location>
        <begin position="1189"/>
        <end position="1200"/>
    </location>
</feature>
<dbReference type="RefSeq" id="XP_070861227.1">
    <property type="nucleotide sequence ID" value="XM_071000106.1"/>
</dbReference>